<protein>
    <recommendedName>
        <fullName evidence="2">Potassium channel tetramerisation-type BTB domain-containing protein</fullName>
    </recommendedName>
</protein>
<dbReference type="GO" id="GO:0051260">
    <property type="term" value="P:protein homooligomerization"/>
    <property type="evidence" value="ECO:0007669"/>
    <property type="project" value="InterPro"/>
</dbReference>
<gene>
    <name evidence="3" type="ORF">SNAT2548_LOCUS5331</name>
</gene>
<sequence length="654" mass="71998">MSFVGLDENGATSIRAAMKLRIPRINEVSHFREARRLLQELGGCEALREELVNAGFVDGDSGELTSGQSPFNVFVRVAKGLLKQANMEPEQEALGRFQSKFTICCNRAENDLHWDSDDPQWVKRASMSRRHRFLTTKDLHWQWFNPLVFGMVSEIGEGCDVRQALEELEEMKSAALTYAKNSPGWPKDPTDIGLYVNIFGHNNVNSLFIHILDLTVTGPSFAAQTYKNCPLDAVLKVLQEEAQDTKMPRIISTAGERKARSSLFELSGGFRGTGGATSLKEELVERVPVLCDAGSFREVRRIFREDYGGCKALKPELANAGFIDVSTGLLTTGTKPFNLFARIAAGEMEQPGMMEEQVALQGFSSSVCVCRNKPENDAHWDSDAEEWIGKASMSARHRFLTTKDLRWTYFNALTLGMNDAGDADVASLSAAIQLVEDLKAAAMAYVTDMQGWSDKVGLYFHVFGHNSVNSLHLHVVDMSSVGPTFHKLSYKNCSLNAVLKVLREELAAAKAAESSQHPKDLLAKAATIEEPDVIQELNVGGAVVAVSLATLRRAPPNSFLSVMVENLDSPTLVRDSRGRIFLDFPPAPFNQILNHLRMQHLQPDSAQVLQSADEDTRLLGKSLGFAVQQPSSNYFLLGAAVAVAALCLVLSKRT</sequence>
<comment type="caution">
    <text evidence="3">The sequence shown here is derived from an EMBL/GenBank/DDBJ whole genome shotgun (WGS) entry which is preliminary data.</text>
</comment>
<keyword evidence="1" id="KW-0812">Transmembrane</keyword>
<organism evidence="3 4">
    <name type="scientific">Symbiodinium natans</name>
    <dbReference type="NCBI Taxonomy" id="878477"/>
    <lineage>
        <taxon>Eukaryota</taxon>
        <taxon>Sar</taxon>
        <taxon>Alveolata</taxon>
        <taxon>Dinophyceae</taxon>
        <taxon>Suessiales</taxon>
        <taxon>Symbiodiniaceae</taxon>
        <taxon>Symbiodinium</taxon>
    </lineage>
</organism>
<dbReference type="EMBL" id="CAJNDS010000341">
    <property type="protein sequence ID" value="CAE7194631.1"/>
    <property type="molecule type" value="Genomic_DNA"/>
</dbReference>
<dbReference type="InterPro" id="IPR003131">
    <property type="entry name" value="T1-type_BTB"/>
</dbReference>
<name>A0A812J1J6_9DINO</name>
<dbReference type="OrthoDB" id="427091at2759"/>
<evidence type="ECO:0000313" key="3">
    <source>
        <dbReference type="EMBL" id="CAE7194631.1"/>
    </source>
</evidence>
<evidence type="ECO:0000259" key="2">
    <source>
        <dbReference type="Pfam" id="PF02214"/>
    </source>
</evidence>
<dbReference type="AlphaFoldDB" id="A0A812J1J6"/>
<accession>A0A812J1J6</accession>
<feature type="transmembrane region" description="Helical" evidence="1">
    <location>
        <begin position="634"/>
        <end position="651"/>
    </location>
</feature>
<evidence type="ECO:0000313" key="4">
    <source>
        <dbReference type="Proteomes" id="UP000604046"/>
    </source>
</evidence>
<keyword evidence="4" id="KW-1185">Reference proteome</keyword>
<proteinExistence type="predicted"/>
<keyword evidence="1" id="KW-0472">Membrane</keyword>
<keyword evidence="1" id="KW-1133">Transmembrane helix</keyword>
<dbReference type="SUPFAM" id="SSF54695">
    <property type="entry name" value="POZ domain"/>
    <property type="match status" value="1"/>
</dbReference>
<evidence type="ECO:0000256" key="1">
    <source>
        <dbReference type="SAM" id="Phobius"/>
    </source>
</evidence>
<dbReference type="Pfam" id="PF02214">
    <property type="entry name" value="BTB_2"/>
    <property type="match status" value="1"/>
</dbReference>
<feature type="domain" description="Potassium channel tetramerisation-type BTB" evidence="2">
    <location>
        <begin position="537"/>
        <end position="611"/>
    </location>
</feature>
<dbReference type="InterPro" id="IPR011333">
    <property type="entry name" value="SKP1/BTB/POZ_sf"/>
</dbReference>
<dbReference type="Proteomes" id="UP000604046">
    <property type="component" value="Unassembled WGS sequence"/>
</dbReference>
<dbReference type="Gene3D" id="3.30.710.10">
    <property type="entry name" value="Potassium Channel Kv1.1, Chain A"/>
    <property type="match status" value="1"/>
</dbReference>
<reference evidence="3" key="1">
    <citation type="submission" date="2021-02" db="EMBL/GenBank/DDBJ databases">
        <authorList>
            <person name="Dougan E. K."/>
            <person name="Rhodes N."/>
            <person name="Thang M."/>
            <person name="Chan C."/>
        </authorList>
    </citation>
    <scope>NUCLEOTIDE SEQUENCE</scope>
</reference>